<reference evidence="1 2" key="1">
    <citation type="submission" date="2020-02" db="EMBL/GenBank/DDBJ databases">
        <title>Draft genome sequence of two Spirosoma agri KCTC 52727 and Spirosoma terrae KCTC 52035.</title>
        <authorList>
            <person name="Rojas J."/>
            <person name="Ambika Manirajan B."/>
            <person name="Suarez C."/>
            <person name="Ratering S."/>
            <person name="Schnell S."/>
        </authorList>
    </citation>
    <scope>NUCLEOTIDE SEQUENCE [LARGE SCALE GENOMIC DNA]</scope>
    <source>
        <strain evidence="1 2">KCTC 52035</strain>
    </source>
</reference>
<protein>
    <submittedName>
        <fullName evidence="1">Uncharacterized protein</fullName>
    </submittedName>
</protein>
<accession>A0A6L9LQR8</accession>
<dbReference type="RefSeq" id="WP_163955461.1">
    <property type="nucleotide sequence ID" value="NZ_JAAFZH010000035.1"/>
</dbReference>
<dbReference type="AlphaFoldDB" id="A0A6L9LQR8"/>
<evidence type="ECO:0000313" key="1">
    <source>
        <dbReference type="EMBL" id="NDU99329.1"/>
    </source>
</evidence>
<dbReference type="Proteomes" id="UP000474175">
    <property type="component" value="Unassembled WGS sequence"/>
</dbReference>
<keyword evidence="2" id="KW-1185">Reference proteome</keyword>
<gene>
    <name evidence="1" type="ORF">GK108_30910</name>
</gene>
<sequence>MTGQAPRDNVANSSTIRSVRLGAGLESVTRVGGLLRVCFLSGDRVPVPVASRDSPT</sequence>
<dbReference type="EMBL" id="JAAFZH010000035">
    <property type="protein sequence ID" value="NDU99329.1"/>
    <property type="molecule type" value="Genomic_DNA"/>
</dbReference>
<organism evidence="1 2">
    <name type="scientific">Spirosoma terrae</name>
    <dbReference type="NCBI Taxonomy" id="1968276"/>
    <lineage>
        <taxon>Bacteria</taxon>
        <taxon>Pseudomonadati</taxon>
        <taxon>Bacteroidota</taxon>
        <taxon>Cytophagia</taxon>
        <taxon>Cytophagales</taxon>
        <taxon>Cytophagaceae</taxon>
        <taxon>Spirosoma</taxon>
    </lineage>
</organism>
<name>A0A6L9LQR8_9BACT</name>
<proteinExistence type="predicted"/>
<comment type="caution">
    <text evidence="1">The sequence shown here is derived from an EMBL/GenBank/DDBJ whole genome shotgun (WGS) entry which is preliminary data.</text>
</comment>
<evidence type="ECO:0000313" key="2">
    <source>
        <dbReference type="Proteomes" id="UP000474175"/>
    </source>
</evidence>